<comment type="similarity">
    <text evidence="2">Belongs to the PGAP2 family.</text>
</comment>
<dbReference type="GO" id="GO:0000139">
    <property type="term" value="C:Golgi membrane"/>
    <property type="evidence" value="ECO:0007669"/>
    <property type="project" value="UniProtKB-SubCell"/>
</dbReference>
<dbReference type="Pfam" id="PF10277">
    <property type="entry name" value="Frag1"/>
    <property type="match status" value="1"/>
</dbReference>
<evidence type="ECO:0000313" key="10">
    <source>
        <dbReference type="EMBL" id="KAK3740970.1"/>
    </source>
</evidence>
<feature type="transmembrane region" description="Helical" evidence="8">
    <location>
        <begin position="169"/>
        <end position="190"/>
    </location>
</feature>
<reference evidence="10" key="1">
    <citation type="journal article" date="2023" name="G3 (Bethesda)">
        <title>A reference genome for the long-term kleptoplast-retaining sea slug Elysia crispata morphotype clarki.</title>
        <authorList>
            <person name="Eastman K.E."/>
            <person name="Pendleton A.L."/>
            <person name="Shaikh M.A."/>
            <person name="Suttiyut T."/>
            <person name="Ogas R."/>
            <person name="Tomko P."/>
            <person name="Gavelis G."/>
            <person name="Widhalm J.R."/>
            <person name="Wisecaver J.H."/>
        </authorList>
    </citation>
    <scope>NUCLEOTIDE SEQUENCE</scope>
    <source>
        <strain evidence="10">ECLA1</strain>
    </source>
</reference>
<evidence type="ECO:0000313" key="11">
    <source>
        <dbReference type="Proteomes" id="UP001283361"/>
    </source>
</evidence>
<keyword evidence="5 8" id="KW-1133">Transmembrane helix</keyword>
<keyword evidence="7 8" id="KW-0472">Membrane</keyword>
<comment type="subcellular location">
    <subcellularLocation>
        <location evidence="1">Golgi apparatus membrane</location>
        <topology evidence="1">Multi-pass membrane protein</topology>
    </subcellularLocation>
</comment>
<name>A0AAE0YE60_9GAST</name>
<proteinExistence type="inferred from homology"/>
<accession>A0AAE0YE60</accession>
<feature type="transmembrane region" description="Helical" evidence="8">
    <location>
        <begin position="196"/>
        <end position="214"/>
    </location>
</feature>
<protein>
    <recommendedName>
        <fullName evidence="9">CWH43-like N-terminal domain-containing protein</fullName>
    </recommendedName>
</protein>
<dbReference type="PANTHER" id="PTHR12892">
    <property type="entry name" value="FGF RECEPTOR ACTIVATING PROTEIN 1"/>
    <property type="match status" value="1"/>
</dbReference>
<evidence type="ECO:0000256" key="6">
    <source>
        <dbReference type="ARBA" id="ARBA00023034"/>
    </source>
</evidence>
<evidence type="ECO:0000256" key="2">
    <source>
        <dbReference type="ARBA" id="ARBA00007414"/>
    </source>
</evidence>
<evidence type="ECO:0000256" key="8">
    <source>
        <dbReference type="SAM" id="Phobius"/>
    </source>
</evidence>
<feature type="transmembrane region" description="Helical" evidence="8">
    <location>
        <begin position="89"/>
        <end position="113"/>
    </location>
</feature>
<dbReference type="InterPro" id="IPR039545">
    <property type="entry name" value="PGAP2"/>
</dbReference>
<evidence type="ECO:0000256" key="1">
    <source>
        <dbReference type="ARBA" id="ARBA00004653"/>
    </source>
</evidence>
<evidence type="ECO:0000256" key="5">
    <source>
        <dbReference type="ARBA" id="ARBA00022989"/>
    </source>
</evidence>
<dbReference type="GO" id="GO:0005789">
    <property type="term" value="C:endoplasmic reticulum membrane"/>
    <property type="evidence" value="ECO:0007669"/>
    <property type="project" value="TreeGrafter"/>
</dbReference>
<dbReference type="PANTHER" id="PTHR12892:SF11">
    <property type="entry name" value="POST-GPI ATTACHMENT TO PROTEINS FACTOR 2"/>
    <property type="match status" value="1"/>
</dbReference>
<keyword evidence="3" id="KW-0337">GPI-anchor biosynthesis</keyword>
<dbReference type="GO" id="GO:0006506">
    <property type="term" value="P:GPI anchor biosynthetic process"/>
    <property type="evidence" value="ECO:0007669"/>
    <property type="project" value="UniProtKB-KW"/>
</dbReference>
<sequence length="267" mass="30353">MAKVVCGLPLFATFFCVTWSLLYDFKTSTATHCKVPNYLPSVSAAIGGFTPQRYVWRICIGLHASPRFMIAVAYYSFHTSIHVGKHNEFYKTLAALTSLFHIIEVSSLIGLTYVSSTENHDLHEILFIMFMAGAILYMSMTIYLFSWGRANNGRVLTYSESKSLFYKKLLLGLNLFVFLLSIYVFLRHNWYCEPGVYTLFAAGEYLVVVTNILFHATAALDFQPACVSLQVGKLVLPKEEDYISDFLNSRSPPLWQQRMQEIDSLPP</sequence>
<dbReference type="InterPro" id="IPR019402">
    <property type="entry name" value="CWH43_N"/>
</dbReference>
<feature type="domain" description="CWH43-like N-terminal" evidence="9">
    <location>
        <begin position="4"/>
        <end position="224"/>
    </location>
</feature>
<evidence type="ECO:0000256" key="4">
    <source>
        <dbReference type="ARBA" id="ARBA00022692"/>
    </source>
</evidence>
<dbReference type="EMBL" id="JAWDGP010006450">
    <property type="protein sequence ID" value="KAK3740970.1"/>
    <property type="molecule type" value="Genomic_DNA"/>
</dbReference>
<organism evidence="10 11">
    <name type="scientific">Elysia crispata</name>
    <name type="common">lettuce slug</name>
    <dbReference type="NCBI Taxonomy" id="231223"/>
    <lineage>
        <taxon>Eukaryota</taxon>
        <taxon>Metazoa</taxon>
        <taxon>Spiralia</taxon>
        <taxon>Lophotrochozoa</taxon>
        <taxon>Mollusca</taxon>
        <taxon>Gastropoda</taxon>
        <taxon>Heterobranchia</taxon>
        <taxon>Euthyneura</taxon>
        <taxon>Panpulmonata</taxon>
        <taxon>Sacoglossa</taxon>
        <taxon>Placobranchoidea</taxon>
        <taxon>Plakobranchidae</taxon>
        <taxon>Elysia</taxon>
    </lineage>
</organism>
<evidence type="ECO:0000256" key="7">
    <source>
        <dbReference type="ARBA" id="ARBA00023136"/>
    </source>
</evidence>
<keyword evidence="6" id="KW-0333">Golgi apparatus</keyword>
<dbReference type="AlphaFoldDB" id="A0AAE0YE60"/>
<evidence type="ECO:0000259" key="9">
    <source>
        <dbReference type="Pfam" id="PF10277"/>
    </source>
</evidence>
<keyword evidence="11" id="KW-1185">Reference proteome</keyword>
<evidence type="ECO:0000256" key="3">
    <source>
        <dbReference type="ARBA" id="ARBA00022502"/>
    </source>
</evidence>
<keyword evidence="4 8" id="KW-0812">Transmembrane</keyword>
<comment type="caution">
    <text evidence="10">The sequence shown here is derived from an EMBL/GenBank/DDBJ whole genome shotgun (WGS) entry which is preliminary data.</text>
</comment>
<gene>
    <name evidence="10" type="ORF">RRG08_005662</name>
</gene>
<feature type="transmembrane region" description="Helical" evidence="8">
    <location>
        <begin position="125"/>
        <end position="148"/>
    </location>
</feature>
<dbReference type="Proteomes" id="UP001283361">
    <property type="component" value="Unassembled WGS sequence"/>
</dbReference>